<gene>
    <name evidence="3" type="ORF">GDO78_007486</name>
</gene>
<dbReference type="GO" id="GO:0005525">
    <property type="term" value="F:GTP binding"/>
    <property type="evidence" value="ECO:0007669"/>
    <property type="project" value="UniProtKB-KW"/>
</dbReference>
<dbReference type="Gene3D" id="3.40.50.300">
    <property type="entry name" value="P-loop containing nucleotide triphosphate hydrolases"/>
    <property type="match status" value="1"/>
</dbReference>
<evidence type="ECO:0000313" key="4">
    <source>
        <dbReference type="Proteomes" id="UP000770717"/>
    </source>
</evidence>
<reference evidence="3" key="1">
    <citation type="thesis" date="2020" institute="ProQuest LLC" country="789 East Eisenhower Parkway, Ann Arbor, MI, USA">
        <title>Comparative Genomics and Chromosome Evolution.</title>
        <authorList>
            <person name="Mudd A.B."/>
        </authorList>
    </citation>
    <scope>NUCLEOTIDE SEQUENCE</scope>
    <source>
        <strain evidence="3">HN-11 Male</strain>
        <tissue evidence="3">Kidney and liver</tissue>
    </source>
</reference>
<evidence type="ECO:0000313" key="3">
    <source>
        <dbReference type="EMBL" id="KAG9487712.1"/>
    </source>
</evidence>
<dbReference type="InterPro" id="IPR027417">
    <property type="entry name" value="P-loop_NTPase"/>
</dbReference>
<name>A0A8J6FGY2_ELECQ</name>
<dbReference type="SMART" id="SM00174">
    <property type="entry name" value="RHO"/>
    <property type="match status" value="1"/>
</dbReference>
<dbReference type="PRINTS" id="PR00449">
    <property type="entry name" value="RASTRNSFRMNG"/>
</dbReference>
<evidence type="ECO:0008006" key="5">
    <source>
        <dbReference type="Google" id="ProtNLM"/>
    </source>
</evidence>
<dbReference type="Proteomes" id="UP000770717">
    <property type="component" value="Unassembled WGS sequence"/>
</dbReference>
<organism evidence="3 4">
    <name type="scientific">Eleutherodactylus coqui</name>
    <name type="common">Puerto Rican coqui</name>
    <dbReference type="NCBI Taxonomy" id="57060"/>
    <lineage>
        <taxon>Eukaryota</taxon>
        <taxon>Metazoa</taxon>
        <taxon>Chordata</taxon>
        <taxon>Craniata</taxon>
        <taxon>Vertebrata</taxon>
        <taxon>Euteleostomi</taxon>
        <taxon>Amphibia</taxon>
        <taxon>Batrachia</taxon>
        <taxon>Anura</taxon>
        <taxon>Neobatrachia</taxon>
        <taxon>Hyloidea</taxon>
        <taxon>Eleutherodactylidae</taxon>
        <taxon>Eleutherodactylinae</taxon>
        <taxon>Eleutherodactylus</taxon>
        <taxon>Eleutherodactylus</taxon>
    </lineage>
</organism>
<dbReference type="GO" id="GO:0003924">
    <property type="term" value="F:GTPase activity"/>
    <property type="evidence" value="ECO:0007669"/>
    <property type="project" value="InterPro"/>
</dbReference>
<keyword evidence="4" id="KW-1185">Reference proteome</keyword>
<dbReference type="EMBL" id="WNTK01000003">
    <property type="protein sequence ID" value="KAG9487712.1"/>
    <property type="molecule type" value="Genomic_DNA"/>
</dbReference>
<protein>
    <recommendedName>
        <fullName evidence="5">Rho-related GTP-binding protein RhoF</fullName>
    </recommendedName>
</protein>
<dbReference type="InterPro" id="IPR001806">
    <property type="entry name" value="Small_GTPase"/>
</dbReference>
<sequence>MTQQWYPEVHHFCRGVPIVLIGCKTDLRMDKERLRKLKSSQQEPITYFQGEATCKSIHAEEYLECSAKFQENVDNVFREATLIALNGMKKEQRMRRKKRNCLLL</sequence>
<dbReference type="InterPro" id="IPR003578">
    <property type="entry name" value="Small_GTPase_Rho"/>
</dbReference>
<dbReference type="OrthoDB" id="8830751at2759"/>
<dbReference type="AlphaFoldDB" id="A0A8J6FGY2"/>
<keyword evidence="2" id="KW-0342">GTP-binding</keyword>
<comment type="caution">
    <text evidence="3">The sequence shown here is derived from an EMBL/GenBank/DDBJ whole genome shotgun (WGS) entry which is preliminary data.</text>
</comment>
<proteinExistence type="predicted"/>
<accession>A0A8J6FGY2</accession>
<dbReference type="GO" id="GO:0007264">
    <property type="term" value="P:small GTPase-mediated signal transduction"/>
    <property type="evidence" value="ECO:0007669"/>
    <property type="project" value="InterPro"/>
</dbReference>
<keyword evidence="1" id="KW-0547">Nucleotide-binding</keyword>
<evidence type="ECO:0000256" key="2">
    <source>
        <dbReference type="ARBA" id="ARBA00023134"/>
    </source>
</evidence>
<dbReference type="SUPFAM" id="SSF52540">
    <property type="entry name" value="P-loop containing nucleoside triphosphate hydrolases"/>
    <property type="match status" value="1"/>
</dbReference>
<dbReference type="Pfam" id="PF00071">
    <property type="entry name" value="Ras"/>
    <property type="match status" value="1"/>
</dbReference>
<dbReference type="PANTHER" id="PTHR24072">
    <property type="entry name" value="RHO FAMILY GTPASE"/>
    <property type="match status" value="1"/>
</dbReference>
<evidence type="ECO:0000256" key="1">
    <source>
        <dbReference type="ARBA" id="ARBA00022741"/>
    </source>
</evidence>